<organism evidence="8 9">
    <name type="scientific">Actinoalloteichus hymeniacidonis</name>
    <dbReference type="NCBI Taxonomy" id="340345"/>
    <lineage>
        <taxon>Bacteria</taxon>
        <taxon>Bacillati</taxon>
        <taxon>Actinomycetota</taxon>
        <taxon>Actinomycetes</taxon>
        <taxon>Pseudonocardiales</taxon>
        <taxon>Pseudonocardiaceae</taxon>
        <taxon>Actinoalloteichus</taxon>
    </lineage>
</organism>
<evidence type="ECO:0000259" key="7">
    <source>
        <dbReference type="Pfam" id="PF00520"/>
    </source>
</evidence>
<evidence type="ECO:0000313" key="8">
    <source>
        <dbReference type="EMBL" id="AOS65174.1"/>
    </source>
</evidence>
<dbReference type="Proteomes" id="UP000095210">
    <property type="component" value="Chromosome"/>
</dbReference>
<keyword evidence="2 6" id="KW-0812">Transmembrane</keyword>
<proteinExistence type="predicted"/>
<keyword evidence="4 6" id="KW-0472">Membrane</keyword>
<protein>
    <submittedName>
        <fullName evidence="8">Ion transport protein</fullName>
    </submittedName>
</protein>
<feature type="transmembrane region" description="Helical" evidence="6">
    <location>
        <begin position="196"/>
        <end position="219"/>
    </location>
</feature>
<dbReference type="InterPro" id="IPR043203">
    <property type="entry name" value="VGCC_Ca_Na"/>
</dbReference>
<dbReference type="EMBL" id="CP014859">
    <property type="protein sequence ID" value="AOS65174.1"/>
    <property type="molecule type" value="Genomic_DNA"/>
</dbReference>
<dbReference type="RefSeq" id="WP_069851676.1">
    <property type="nucleotide sequence ID" value="NZ_CP014859.1"/>
</dbReference>
<dbReference type="InterPro" id="IPR005821">
    <property type="entry name" value="Ion_trans_dom"/>
</dbReference>
<dbReference type="PANTHER" id="PTHR10037">
    <property type="entry name" value="VOLTAGE-GATED CATION CHANNEL CALCIUM AND SODIUM"/>
    <property type="match status" value="1"/>
</dbReference>
<dbReference type="AlphaFoldDB" id="A0AAC9N051"/>
<dbReference type="Pfam" id="PF00520">
    <property type="entry name" value="Ion_trans"/>
    <property type="match status" value="1"/>
</dbReference>
<dbReference type="InterPro" id="IPR027359">
    <property type="entry name" value="Volt_channel_dom_sf"/>
</dbReference>
<evidence type="ECO:0000256" key="6">
    <source>
        <dbReference type="SAM" id="Phobius"/>
    </source>
</evidence>
<dbReference type="PANTHER" id="PTHR10037:SF62">
    <property type="entry name" value="SODIUM CHANNEL PROTEIN 60E"/>
    <property type="match status" value="1"/>
</dbReference>
<evidence type="ECO:0000256" key="4">
    <source>
        <dbReference type="ARBA" id="ARBA00023136"/>
    </source>
</evidence>
<feature type="transmembrane region" description="Helical" evidence="6">
    <location>
        <begin position="80"/>
        <end position="100"/>
    </location>
</feature>
<dbReference type="Gene3D" id="1.20.120.350">
    <property type="entry name" value="Voltage-gated potassium channels. Chain C"/>
    <property type="match status" value="1"/>
</dbReference>
<feature type="compositionally biased region" description="Basic and acidic residues" evidence="5">
    <location>
        <begin position="287"/>
        <end position="304"/>
    </location>
</feature>
<dbReference type="GO" id="GO:0001518">
    <property type="term" value="C:voltage-gated sodium channel complex"/>
    <property type="evidence" value="ECO:0007669"/>
    <property type="project" value="TreeGrafter"/>
</dbReference>
<feature type="transmembrane region" description="Helical" evidence="6">
    <location>
        <begin position="45"/>
        <end position="68"/>
    </location>
</feature>
<accession>A0AAC9N051</accession>
<feature type="domain" description="Ion transport" evidence="7">
    <location>
        <begin position="14"/>
        <end position="226"/>
    </location>
</feature>
<keyword evidence="9" id="KW-1185">Reference proteome</keyword>
<evidence type="ECO:0000256" key="1">
    <source>
        <dbReference type="ARBA" id="ARBA00004141"/>
    </source>
</evidence>
<dbReference type="Gene3D" id="1.10.287.70">
    <property type="match status" value="1"/>
</dbReference>
<evidence type="ECO:0000256" key="3">
    <source>
        <dbReference type="ARBA" id="ARBA00022989"/>
    </source>
</evidence>
<gene>
    <name evidence="8" type="ORF">TL08_21935</name>
</gene>
<comment type="subcellular location">
    <subcellularLocation>
        <location evidence="1">Membrane</location>
        <topology evidence="1">Multi-pass membrane protein</topology>
    </subcellularLocation>
</comment>
<feature type="transmembrane region" description="Helical" evidence="6">
    <location>
        <begin position="121"/>
        <end position="145"/>
    </location>
</feature>
<feature type="region of interest" description="Disordered" evidence="5">
    <location>
        <begin position="263"/>
        <end position="304"/>
    </location>
</feature>
<sequence>MTNRDRVRDVVDAPWFNRFIIVVIVVNTIGLGLETSPELMATHGTLIHGVDVAAIVIFVVELTAKFYAYGFKFFLDPWNWFDMVVVGVALVPATETFAVLRALRIMRALRLISQVPSMRRVVTALLSAIPGLLSILGLLLLVLYTSAVVGVQLFRNAAPELFGDLSSSLFTLFAVMTMEGWQSIAEQVMVVYPAAWVFFIGFIVVTSFIVLNLLIAVLVSTMENQLSAERWEEDQSLEAVQHERVMEELRLLNHKLAEVQAALPQLSEPDRTGETAGAAPASPDEPQPTREDRADSDRQPEPAA</sequence>
<evidence type="ECO:0000256" key="2">
    <source>
        <dbReference type="ARBA" id="ARBA00022692"/>
    </source>
</evidence>
<feature type="transmembrane region" description="Helical" evidence="6">
    <location>
        <begin position="15"/>
        <end position="33"/>
    </location>
</feature>
<evidence type="ECO:0000256" key="5">
    <source>
        <dbReference type="SAM" id="MobiDB-lite"/>
    </source>
</evidence>
<reference evidence="9" key="1">
    <citation type="submission" date="2016-03" db="EMBL/GenBank/DDBJ databases">
        <title>Complete genome sequence of the type strain Actinoalloteichus hymeniacidonis DSM 45092.</title>
        <authorList>
            <person name="Schaffert L."/>
            <person name="Albersmeier A."/>
            <person name="Winkler A."/>
            <person name="Kalinowski J."/>
            <person name="Zotchev S."/>
            <person name="Ruckert C."/>
        </authorList>
    </citation>
    <scope>NUCLEOTIDE SEQUENCE [LARGE SCALE GENOMIC DNA]</scope>
    <source>
        <strain evidence="9">HPA177(T) (DSM 45092(T))</strain>
    </source>
</reference>
<dbReference type="KEGG" id="ahm:TL08_21935"/>
<evidence type="ECO:0000313" key="9">
    <source>
        <dbReference type="Proteomes" id="UP000095210"/>
    </source>
</evidence>
<keyword evidence="3 6" id="KW-1133">Transmembrane helix</keyword>
<dbReference type="SUPFAM" id="SSF81324">
    <property type="entry name" value="Voltage-gated potassium channels"/>
    <property type="match status" value="1"/>
</dbReference>
<dbReference type="GO" id="GO:0005248">
    <property type="term" value="F:voltage-gated sodium channel activity"/>
    <property type="evidence" value="ECO:0007669"/>
    <property type="project" value="TreeGrafter"/>
</dbReference>
<name>A0AAC9N051_9PSEU</name>